<dbReference type="OrthoDB" id="8858565at2"/>
<dbReference type="KEGG" id="masz:C9I28_05515"/>
<protein>
    <recommendedName>
        <fullName evidence="4">DUF2188 domain-containing protein</fullName>
    </recommendedName>
</protein>
<feature type="compositionally biased region" description="Basic residues" evidence="1">
    <location>
        <begin position="1"/>
        <end position="10"/>
    </location>
</feature>
<evidence type="ECO:0000256" key="1">
    <source>
        <dbReference type="SAM" id="MobiDB-lite"/>
    </source>
</evidence>
<proteinExistence type="predicted"/>
<reference evidence="2 3" key="1">
    <citation type="submission" date="2018-03" db="EMBL/GenBank/DDBJ databases">
        <title>Massilia armeniaca sp. nov., isolated from desert soil.</title>
        <authorList>
            <person name="Huang H."/>
            <person name="Ren M."/>
        </authorList>
    </citation>
    <scope>NUCLEOTIDE SEQUENCE [LARGE SCALE GENOMIC DNA]</scope>
    <source>
        <strain evidence="2 3">ZMN-3</strain>
    </source>
</reference>
<feature type="compositionally biased region" description="Basic and acidic residues" evidence="1">
    <location>
        <begin position="38"/>
        <end position="53"/>
    </location>
</feature>
<keyword evidence="3" id="KW-1185">Reference proteome</keyword>
<dbReference type="InterPro" id="IPR018691">
    <property type="entry name" value="DUF2188"/>
</dbReference>
<feature type="region of interest" description="Disordered" evidence="1">
    <location>
        <begin position="1"/>
        <end position="75"/>
    </location>
</feature>
<accession>A0A2R4C6P3</accession>
<evidence type="ECO:0000313" key="3">
    <source>
        <dbReference type="Proteomes" id="UP000240505"/>
    </source>
</evidence>
<dbReference type="Proteomes" id="UP000240505">
    <property type="component" value="Chromosome"/>
</dbReference>
<gene>
    <name evidence="2" type="ORF">C9I28_05515</name>
</gene>
<dbReference type="AlphaFoldDB" id="A0A2R4C6P3"/>
<name>A0A2R4C6P3_9BURK</name>
<evidence type="ECO:0000313" key="2">
    <source>
        <dbReference type="EMBL" id="AVR95241.1"/>
    </source>
</evidence>
<dbReference type="Pfam" id="PF09954">
    <property type="entry name" value="DUF2188"/>
    <property type="match status" value="1"/>
</dbReference>
<sequence>MTKRSNHHVVPHKDGWAVRRENSDRVSGTYPTQGDAIRGGREISKNQRTELVIHRPNGQIREKDSHGNDPSPPKG</sequence>
<dbReference type="EMBL" id="CP028324">
    <property type="protein sequence ID" value="AVR95241.1"/>
    <property type="molecule type" value="Genomic_DNA"/>
</dbReference>
<evidence type="ECO:0008006" key="4">
    <source>
        <dbReference type="Google" id="ProtNLM"/>
    </source>
</evidence>
<organism evidence="2 3">
    <name type="scientific">Pseudoduganella armeniaca</name>
    <dbReference type="NCBI Taxonomy" id="2072590"/>
    <lineage>
        <taxon>Bacteria</taxon>
        <taxon>Pseudomonadati</taxon>
        <taxon>Pseudomonadota</taxon>
        <taxon>Betaproteobacteria</taxon>
        <taxon>Burkholderiales</taxon>
        <taxon>Oxalobacteraceae</taxon>
        <taxon>Telluria group</taxon>
        <taxon>Pseudoduganella</taxon>
    </lineage>
</organism>
<feature type="compositionally biased region" description="Basic and acidic residues" evidence="1">
    <location>
        <begin position="11"/>
        <end position="24"/>
    </location>
</feature>
<dbReference type="RefSeq" id="WP_107140593.1">
    <property type="nucleotide sequence ID" value="NZ_CP028324.1"/>
</dbReference>